<dbReference type="EMBL" id="ML005052">
    <property type="protein sequence ID" value="RKP20521.1"/>
    <property type="molecule type" value="Genomic_DNA"/>
</dbReference>
<dbReference type="Pfam" id="PF00076">
    <property type="entry name" value="RRM_1"/>
    <property type="match status" value="1"/>
</dbReference>
<dbReference type="InterPro" id="IPR052462">
    <property type="entry name" value="SLIRP/GR-RBP-like"/>
</dbReference>
<name>A0A4P9YNF4_ROZAC</name>
<evidence type="ECO:0000256" key="3">
    <source>
        <dbReference type="SAM" id="MobiDB-lite"/>
    </source>
</evidence>
<reference evidence="6" key="1">
    <citation type="journal article" date="2018" name="Nat. Microbiol.">
        <title>Leveraging single-cell genomics to expand the fungal tree of life.</title>
        <authorList>
            <person name="Ahrendt S.R."/>
            <person name="Quandt C.A."/>
            <person name="Ciobanu D."/>
            <person name="Clum A."/>
            <person name="Salamov A."/>
            <person name="Andreopoulos B."/>
            <person name="Cheng J.F."/>
            <person name="Woyke T."/>
            <person name="Pelin A."/>
            <person name="Henrissat B."/>
            <person name="Reynolds N.K."/>
            <person name="Benny G.L."/>
            <person name="Smith M.E."/>
            <person name="James T.Y."/>
            <person name="Grigoriev I.V."/>
        </authorList>
    </citation>
    <scope>NUCLEOTIDE SEQUENCE [LARGE SCALE GENOMIC DNA]</scope>
    <source>
        <strain evidence="6">CSF55</strain>
    </source>
</reference>
<evidence type="ECO:0000256" key="2">
    <source>
        <dbReference type="PROSITE-ProRule" id="PRU00176"/>
    </source>
</evidence>
<feature type="domain" description="RRM" evidence="4">
    <location>
        <begin position="58"/>
        <end position="138"/>
    </location>
</feature>
<dbReference type="PANTHER" id="PTHR48027">
    <property type="entry name" value="HETEROGENEOUS NUCLEAR RIBONUCLEOPROTEIN 87F-RELATED"/>
    <property type="match status" value="1"/>
</dbReference>
<dbReference type="InterPro" id="IPR035979">
    <property type="entry name" value="RBD_domain_sf"/>
</dbReference>
<evidence type="ECO:0000313" key="6">
    <source>
        <dbReference type="Proteomes" id="UP000281549"/>
    </source>
</evidence>
<dbReference type="GO" id="GO:0003723">
    <property type="term" value="F:RNA binding"/>
    <property type="evidence" value="ECO:0007669"/>
    <property type="project" value="UniProtKB-UniRule"/>
</dbReference>
<protein>
    <submittedName>
        <fullName evidence="5">RNA-binding domain-containing protein</fullName>
    </submittedName>
</protein>
<evidence type="ECO:0000256" key="1">
    <source>
        <dbReference type="ARBA" id="ARBA00022884"/>
    </source>
</evidence>
<feature type="region of interest" description="Disordered" evidence="3">
    <location>
        <begin position="138"/>
        <end position="179"/>
    </location>
</feature>
<feature type="compositionally biased region" description="Polar residues" evidence="3">
    <location>
        <begin position="150"/>
        <end position="162"/>
    </location>
</feature>
<sequence length="179" mass="21037">MWMNRFYQLNDIRNMRTIGRYLSTMLYTREHEWLQMFNPSFKLLPRIASRFYSTDEEAAVFIANLSYDVTTVNLNLQEHLSGYGQLEKAFIIQDRETRRSKGYGFAIFSEQKDADRVIKELDGSVFNGRRMVVRRREPRVVNESAERAEQQSNIEESAVESNESTEEVEATQKEQSSNQ</sequence>
<evidence type="ECO:0000313" key="5">
    <source>
        <dbReference type="EMBL" id="RKP20521.1"/>
    </source>
</evidence>
<proteinExistence type="predicted"/>
<dbReference type="InterPro" id="IPR000504">
    <property type="entry name" value="RRM_dom"/>
</dbReference>
<dbReference type="SUPFAM" id="SSF54928">
    <property type="entry name" value="RNA-binding domain, RBD"/>
    <property type="match status" value="1"/>
</dbReference>
<evidence type="ECO:0000259" key="4">
    <source>
        <dbReference type="PROSITE" id="PS50102"/>
    </source>
</evidence>
<accession>A0A4P9YNF4</accession>
<dbReference type="SMART" id="SM00360">
    <property type="entry name" value="RRM"/>
    <property type="match status" value="1"/>
</dbReference>
<dbReference type="AlphaFoldDB" id="A0A4P9YNF4"/>
<feature type="compositionally biased region" description="Basic and acidic residues" evidence="3">
    <location>
        <begin position="138"/>
        <end position="149"/>
    </location>
</feature>
<dbReference type="Gene3D" id="3.30.70.330">
    <property type="match status" value="1"/>
</dbReference>
<dbReference type="InterPro" id="IPR012677">
    <property type="entry name" value="Nucleotide-bd_a/b_plait_sf"/>
</dbReference>
<keyword evidence="1 2" id="KW-0694">RNA-binding</keyword>
<gene>
    <name evidence="5" type="ORF">ROZALSC1DRAFT_27997</name>
</gene>
<organism evidence="5 6">
    <name type="scientific">Rozella allomycis (strain CSF55)</name>
    <dbReference type="NCBI Taxonomy" id="988480"/>
    <lineage>
        <taxon>Eukaryota</taxon>
        <taxon>Fungi</taxon>
        <taxon>Fungi incertae sedis</taxon>
        <taxon>Cryptomycota</taxon>
        <taxon>Cryptomycota incertae sedis</taxon>
        <taxon>Rozella</taxon>
    </lineage>
</organism>
<dbReference type="Proteomes" id="UP000281549">
    <property type="component" value="Unassembled WGS sequence"/>
</dbReference>
<dbReference type="PROSITE" id="PS50102">
    <property type="entry name" value="RRM"/>
    <property type="match status" value="1"/>
</dbReference>